<dbReference type="GO" id="GO:0006529">
    <property type="term" value="P:asparagine biosynthetic process"/>
    <property type="evidence" value="ECO:0007669"/>
    <property type="project" value="InterPro"/>
</dbReference>
<evidence type="ECO:0000259" key="5">
    <source>
        <dbReference type="PROSITE" id="PS51259"/>
    </source>
</evidence>
<dbReference type="PANTHER" id="PTHR11772">
    <property type="entry name" value="ASPARAGINE SYNTHETASE"/>
    <property type="match status" value="1"/>
</dbReference>
<feature type="region of interest" description="Disordered" evidence="3">
    <location>
        <begin position="1196"/>
        <end position="1226"/>
    </location>
</feature>
<feature type="compositionally biased region" description="Polar residues" evidence="3">
    <location>
        <begin position="1364"/>
        <end position="1380"/>
    </location>
</feature>
<feature type="region of interest" description="Disordered" evidence="3">
    <location>
        <begin position="1094"/>
        <end position="1134"/>
    </location>
</feature>
<dbReference type="GO" id="GO:0004066">
    <property type="term" value="F:asparagine synthase (glutamine-hydrolyzing) activity"/>
    <property type="evidence" value="ECO:0007669"/>
    <property type="project" value="InterPro"/>
</dbReference>
<dbReference type="InterPro" id="IPR001962">
    <property type="entry name" value="Asn_synthase"/>
</dbReference>
<feature type="region of interest" description="Disordered" evidence="3">
    <location>
        <begin position="1807"/>
        <end position="1828"/>
    </location>
</feature>
<feature type="region of interest" description="Disordered" evidence="3">
    <location>
        <begin position="933"/>
        <end position="961"/>
    </location>
</feature>
<keyword evidence="2" id="KW-0067">ATP-binding</keyword>
<comment type="caution">
    <text evidence="6">The sequence shown here is derived from an EMBL/GenBank/DDBJ whole genome shotgun (WGS) entry which is preliminary data.</text>
</comment>
<dbReference type="InterPro" id="IPR000008">
    <property type="entry name" value="C2_dom"/>
</dbReference>
<dbReference type="GO" id="GO:0005524">
    <property type="term" value="F:ATP binding"/>
    <property type="evidence" value="ECO:0007669"/>
    <property type="project" value="UniProtKB-KW"/>
</dbReference>
<dbReference type="CDD" id="cd01991">
    <property type="entry name" value="Asn_synthase_B_C"/>
    <property type="match status" value="1"/>
</dbReference>
<dbReference type="Gene3D" id="2.30.29.30">
    <property type="entry name" value="Pleckstrin-homology domain (PH domain)/Phosphotyrosine-binding domain (PTB)"/>
    <property type="match status" value="1"/>
</dbReference>
<dbReference type="GO" id="GO:0005829">
    <property type="term" value="C:cytosol"/>
    <property type="evidence" value="ECO:0007669"/>
    <property type="project" value="TreeGrafter"/>
</dbReference>
<keyword evidence="1" id="KW-0547">Nucleotide-binding</keyword>
<evidence type="ECO:0000313" key="6">
    <source>
        <dbReference type="EMBL" id="KAK9814684.1"/>
    </source>
</evidence>
<feature type="compositionally biased region" description="Acidic residues" evidence="3">
    <location>
        <begin position="1199"/>
        <end position="1223"/>
    </location>
</feature>
<dbReference type="PROSITE" id="PS51259">
    <property type="entry name" value="MHD2"/>
    <property type="match status" value="1"/>
</dbReference>
<evidence type="ECO:0000256" key="3">
    <source>
        <dbReference type="SAM" id="MobiDB-lite"/>
    </source>
</evidence>
<name>A0AAW1Q2X6_9CHLO</name>
<evidence type="ECO:0008006" key="8">
    <source>
        <dbReference type="Google" id="ProtNLM"/>
    </source>
</evidence>
<feature type="domain" description="C2" evidence="4">
    <location>
        <begin position="337"/>
        <end position="506"/>
    </location>
</feature>
<dbReference type="Pfam" id="PF00733">
    <property type="entry name" value="Asn_synthase"/>
    <property type="match status" value="1"/>
</dbReference>
<dbReference type="Pfam" id="PF00168">
    <property type="entry name" value="C2"/>
    <property type="match status" value="1"/>
</dbReference>
<feature type="compositionally biased region" description="Low complexity" evidence="3">
    <location>
        <begin position="1329"/>
        <end position="1351"/>
    </location>
</feature>
<dbReference type="CDD" id="cd00030">
    <property type="entry name" value="C2"/>
    <property type="match status" value="1"/>
</dbReference>
<dbReference type="Pfam" id="PF02893">
    <property type="entry name" value="GRAM"/>
    <property type="match status" value="1"/>
</dbReference>
<dbReference type="InterPro" id="IPR035892">
    <property type="entry name" value="C2_domain_sf"/>
</dbReference>
<evidence type="ECO:0000259" key="4">
    <source>
        <dbReference type="PROSITE" id="PS50004"/>
    </source>
</evidence>
<dbReference type="EMBL" id="JALJOR010000007">
    <property type="protein sequence ID" value="KAK9814684.1"/>
    <property type="molecule type" value="Genomic_DNA"/>
</dbReference>
<dbReference type="PANTHER" id="PTHR11772:SF46">
    <property type="entry name" value="ASPARAGINE SYNTHETASE DOMAIN-CONTAINING PROTEIN"/>
    <property type="match status" value="1"/>
</dbReference>
<feature type="compositionally biased region" description="Pro residues" evidence="3">
    <location>
        <begin position="1408"/>
        <end position="1420"/>
    </location>
</feature>
<feature type="region of interest" description="Disordered" evidence="3">
    <location>
        <begin position="619"/>
        <end position="655"/>
    </location>
</feature>
<feature type="compositionally biased region" description="Low complexity" evidence="3">
    <location>
        <begin position="1393"/>
        <end position="1407"/>
    </location>
</feature>
<reference evidence="6 7" key="1">
    <citation type="journal article" date="2024" name="Nat. Commun.">
        <title>Phylogenomics reveals the evolutionary origins of lichenization in chlorophyte algae.</title>
        <authorList>
            <person name="Puginier C."/>
            <person name="Libourel C."/>
            <person name="Otte J."/>
            <person name="Skaloud P."/>
            <person name="Haon M."/>
            <person name="Grisel S."/>
            <person name="Petersen M."/>
            <person name="Berrin J.G."/>
            <person name="Delaux P.M."/>
            <person name="Dal Grande F."/>
            <person name="Keller J."/>
        </authorList>
    </citation>
    <scope>NUCLEOTIDE SEQUENCE [LARGE SCALE GENOMIC DNA]</scope>
    <source>
        <strain evidence="6 7">SAG 2043</strain>
    </source>
</reference>
<dbReference type="InterPro" id="IPR014772">
    <property type="entry name" value="Munc13_dom-2"/>
</dbReference>
<gene>
    <name evidence="6" type="ORF">WJX72_009768</name>
</gene>
<dbReference type="SUPFAM" id="SSF52402">
    <property type="entry name" value="Adenine nucleotide alpha hydrolases-like"/>
    <property type="match status" value="1"/>
</dbReference>
<dbReference type="SMART" id="SM00239">
    <property type="entry name" value="C2"/>
    <property type="match status" value="1"/>
</dbReference>
<dbReference type="Gene3D" id="3.40.50.620">
    <property type="entry name" value="HUPs"/>
    <property type="match status" value="1"/>
</dbReference>
<accession>A0AAW1Q2X6</accession>
<keyword evidence="7" id="KW-1185">Reference proteome</keyword>
<dbReference type="SUPFAM" id="SSF49562">
    <property type="entry name" value="C2 domain (Calcium/lipid-binding domain, CaLB)"/>
    <property type="match status" value="1"/>
</dbReference>
<proteinExistence type="predicted"/>
<evidence type="ECO:0000313" key="7">
    <source>
        <dbReference type="Proteomes" id="UP001489004"/>
    </source>
</evidence>
<organism evidence="6 7">
    <name type="scientific">[Myrmecia] bisecta</name>
    <dbReference type="NCBI Taxonomy" id="41462"/>
    <lineage>
        <taxon>Eukaryota</taxon>
        <taxon>Viridiplantae</taxon>
        <taxon>Chlorophyta</taxon>
        <taxon>core chlorophytes</taxon>
        <taxon>Trebouxiophyceae</taxon>
        <taxon>Trebouxiales</taxon>
        <taxon>Trebouxiaceae</taxon>
        <taxon>Myrmecia</taxon>
    </lineage>
</organism>
<dbReference type="InterPro" id="IPR014729">
    <property type="entry name" value="Rossmann-like_a/b/a_fold"/>
</dbReference>
<dbReference type="PROSITE" id="PS50004">
    <property type="entry name" value="C2"/>
    <property type="match status" value="1"/>
</dbReference>
<evidence type="ECO:0000256" key="1">
    <source>
        <dbReference type="ARBA" id="ARBA00022741"/>
    </source>
</evidence>
<dbReference type="Gene3D" id="2.60.40.150">
    <property type="entry name" value="C2 domain"/>
    <property type="match status" value="1"/>
</dbReference>
<feature type="domain" description="MHD2" evidence="5">
    <location>
        <begin position="1433"/>
        <end position="1544"/>
    </location>
</feature>
<sequence>MHRIAQQPGWKSDRACIILSGGLDTSICAEVGNEMLGLKRAFTVLATPDATDRHYASRVASAAQLRHCPIETSLEALLTELPWVVRVLQTFDPMSLRNSIAVARALKEAQKEGFTCAVTGDAADELFGGYSFTTRLDDEPWREQRARMVSVMHFDSLRLGKHLGVHVSSPYLDEAVIKHALSLTKADCVAEHEGQLLGKMALRAAFPEVTSCWRSKDPIEVGCGSTELGARPWLNKRGYFDGKISDAAFAREVATIAHNHEVAIRDKEHLHYYRAFREVFPNGAVPGKPRSKPWPRKAKMCRCRSLLRGSVQNGATQGYTRSDFADERAFENWQVKEQADVQRMLKIQRQLPPFSGYLDVTILNAEGLGGTRSHKILCCMSPHAMRHAEPYAVIWVKGNQQGNRKHSQTFRTPTAHRTLEPDWNIEAPPMTVWNDGVILRLQVRDSDKSGRAVDYVANTVKRSGIQSVVGKHTPTKDWRYAGDKLIGQVSVPLRSLEQRPEQTWTLPLYAPPKSKAKGKTQGQAALWEQEDPLEAEFHGVADGPGQGRAAGRGYPSQSQLMDSVRGRKALKRAFSGRRPLAEQPVAASPGFLTLREDVHAVFETLLGLIWAAWQKDPAAGEVAPPGQGQGTGGSGPLPKQAHPQQPAGPSATTNGAGTVAIAESAFSPASLKALQASERCPDMKGMAEMGGLVAMYVPGGRWAQVLHGFAELYRIRALRQTLEVVRRLLPAWQLDADYLSALSRLWAPAVWAARASLLTHQEMQLHRQICGFVARQAVHAVESYQTAFNPPEAVRGIKEVLQLLGMAVRWDADVAALADPLEAHIKRASMRQMRQITAAPHGQVMTQERALVLITETTIKSTEALRTDFGLEEAFPDSMDVPRIAAGVRYAVLRKLLTDLFSGPELPPYDRALQNLEDAVEELHSVMLETDLAEPAPPRTSDDGQSFQPGTPCQEAMQASWAGAAPSPSRIQLVDLEALLEPCQEMLIRGLGASMVEWVEKIVLTEQGENVWQPVSKAAGGLYAGCVIDLFSLIANVMEAVAGRILKGSQLKIERMGRLMEGAVTPAVQRFVGIIESECLASLAARAGAATPGVAPRTARAVQPSPPKPAHRRTLSRLMPGTPPERAPAAQQAFTTSGGAAAPLLGGGCLSAPLCVKLNSLRAVQQQQRDFENRLYAAMAGHGFRSMKLGKEAGWDVTDSQDGEADTELPDADDDHDSDDESVASEASVAQVEALRQVSSNLLGSDVLTVRRRLKWGIRQSSVSLHLWYFLRRTILNVVAAIAESLQVAFHQEIVKLLSVFVPATATSPSTSRLRQKLTAGALMHRRTPSAGPPAGAEAAAGPGSTSSSRSARGEDAGAGVGGDSQQVFPTDATVQQQQEVPAPTVPQILPTDSAGSGLDADAGASPLAPPAAAPAPPSPSSAAPGHSTVLPPGALQPLISFLDEEIGVMAEYMLPSVFNMVLTSAWGALTAAMEQLLLAQSADWKPLSETEADVLAEVLGEMRAYFQGEGEGLPYETLDAASLRLRQLLEAFHQPTAELDARYQEMWAREGGLAKRSFEGGPGAEEAAEAAVPLAREGGLAMMDLLRLLKQRRGDAAAEQVVRLQMQNASSHIMQVVFGLPRSELLIAEFPCMNHMHATAKGTLYLSTSHIGFTALALGQERKQSHLDSTVLLPLAQVVRMDKVFCRRSRALALTMFDKSLHTFYGFAGDGRDAAESLIRVHVMGNGSLLDLSLRGLASTLGAANLALPSGEVLYRTYPCEEHSFVWKNPRGQLYLCTSMLIFDSEDTSRKIMRYADVVELKPTRSVTQGPGVTVRRREEGAAAGPRQSLRLVGMAEEVADELLAELTLKVTEARSQARPGPSRGG</sequence>
<protein>
    <recommendedName>
        <fullName evidence="8">C2 domain-containing protein</fullName>
    </recommendedName>
</protein>
<dbReference type="InterPro" id="IPR004182">
    <property type="entry name" value="GRAM"/>
</dbReference>
<dbReference type="Gene3D" id="1.20.58.1100">
    <property type="match status" value="1"/>
</dbReference>
<dbReference type="SMART" id="SM00568">
    <property type="entry name" value="GRAM"/>
    <property type="match status" value="1"/>
</dbReference>
<evidence type="ECO:0000256" key="2">
    <source>
        <dbReference type="ARBA" id="ARBA00022840"/>
    </source>
</evidence>
<dbReference type="Proteomes" id="UP001489004">
    <property type="component" value="Unassembled WGS sequence"/>
</dbReference>
<dbReference type="InterPro" id="IPR050795">
    <property type="entry name" value="Asn_Synthetase"/>
</dbReference>
<feature type="region of interest" description="Disordered" evidence="3">
    <location>
        <begin position="1326"/>
        <end position="1430"/>
    </location>
</feature>
<dbReference type="InterPro" id="IPR011993">
    <property type="entry name" value="PH-like_dom_sf"/>
</dbReference>